<dbReference type="EMBL" id="JOWA01000110">
    <property type="protein sequence ID" value="KEZ41596.1"/>
    <property type="molecule type" value="Genomic_DNA"/>
</dbReference>
<keyword evidence="3" id="KW-0240">DNA-directed RNA polymerase</keyword>
<dbReference type="Proteomes" id="UP000028545">
    <property type="component" value="Unassembled WGS sequence"/>
</dbReference>
<evidence type="ECO:0000313" key="7">
    <source>
        <dbReference type="EMBL" id="KEZ41596.1"/>
    </source>
</evidence>
<dbReference type="OMA" id="LWNHYVA"/>
<organism evidence="7 8">
    <name type="scientific">Pseudallescheria apiosperma</name>
    <name type="common">Scedosporium apiospermum</name>
    <dbReference type="NCBI Taxonomy" id="563466"/>
    <lineage>
        <taxon>Eukaryota</taxon>
        <taxon>Fungi</taxon>
        <taxon>Dikarya</taxon>
        <taxon>Ascomycota</taxon>
        <taxon>Pezizomycotina</taxon>
        <taxon>Sordariomycetes</taxon>
        <taxon>Hypocreomycetidae</taxon>
        <taxon>Microascales</taxon>
        <taxon>Microascaceae</taxon>
        <taxon>Scedosporium</taxon>
    </lineage>
</organism>
<dbReference type="GO" id="GO:0005730">
    <property type="term" value="C:nucleolus"/>
    <property type="evidence" value="ECO:0007669"/>
    <property type="project" value="UniProtKB-SubCell"/>
</dbReference>
<name>A0A084G2N4_PSEDA</name>
<keyword evidence="8" id="KW-1185">Reference proteome</keyword>
<dbReference type="RefSeq" id="XP_016641395.1">
    <property type="nucleotide sequence ID" value="XM_016789568.1"/>
</dbReference>
<feature type="region of interest" description="Disordered" evidence="6">
    <location>
        <begin position="1"/>
        <end position="31"/>
    </location>
</feature>
<feature type="compositionally biased region" description="Basic residues" evidence="6">
    <location>
        <begin position="1"/>
        <end position="10"/>
    </location>
</feature>
<protein>
    <recommendedName>
        <fullName evidence="9">DNA-directed RNA polymerase I subunit rpa49</fullName>
    </recommendedName>
</protein>
<evidence type="ECO:0000256" key="5">
    <source>
        <dbReference type="ARBA" id="ARBA00023242"/>
    </source>
</evidence>
<evidence type="ECO:0000256" key="4">
    <source>
        <dbReference type="ARBA" id="ARBA00023163"/>
    </source>
</evidence>
<dbReference type="KEGG" id="sapo:SAPIO_CDS7773"/>
<comment type="caution">
    <text evidence="7">The sequence shown here is derived from an EMBL/GenBank/DDBJ whole genome shotgun (WGS) entry which is preliminary data.</text>
</comment>
<dbReference type="InterPro" id="IPR009668">
    <property type="entry name" value="RNA_pol-assoc_fac_A49-like"/>
</dbReference>
<sequence>MADVKKRKRASGSSNEPPKAKRQATEKDQNPFAWIEANVQETVNPPFILEPAGCQIPDDIKFKVYARERKPGEISKGATPIERREYMLFSNDHPVYEFTAREDPATKWTRLYVGYENTKTGRKDVVQTRKLIVRAIPKGQRAVEAAMAKRGPQEKSTDILNDLGRLFGSKRAKKAIEEKARNEISVPTLNTDGTPKVLSAATNATLDAIKEASADMASREELQATLDATKPIPKPNMDAEDIQDVYDPLEIIGAEILNSIRVKDWQDASENGEGVQVTSKFVASRLNTVARGPNSTERLRLLRYIYYLIVYYTNATRKRGGRTAMLKKNFKALTDASDIIADHFLRKFTNGRGEINSYFDSLILTHILAFASVIDNFSFDVQFLREDLKIDQEKLTTHFHEIGGRVKELKDKSTGRVMHIATLSLPLHFPRQRKIRQRRR</sequence>
<dbReference type="GeneID" id="27726845"/>
<dbReference type="HOGENOM" id="CLU_034953_1_0_1"/>
<evidence type="ECO:0000256" key="1">
    <source>
        <dbReference type="ARBA" id="ARBA00004604"/>
    </source>
</evidence>
<dbReference type="Pfam" id="PF06870">
    <property type="entry name" value="RNA_pol_I_A49"/>
    <property type="match status" value="1"/>
</dbReference>
<evidence type="ECO:0000313" key="8">
    <source>
        <dbReference type="Proteomes" id="UP000028545"/>
    </source>
</evidence>
<comment type="subcellular location">
    <subcellularLocation>
        <location evidence="1">Nucleus</location>
        <location evidence="1">Nucleolus</location>
    </subcellularLocation>
</comment>
<dbReference type="AlphaFoldDB" id="A0A084G2N4"/>
<keyword evidence="4" id="KW-0804">Transcription</keyword>
<evidence type="ECO:0000256" key="6">
    <source>
        <dbReference type="SAM" id="MobiDB-lite"/>
    </source>
</evidence>
<proteinExistence type="inferred from homology"/>
<gene>
    <name evidence="7" type="ORF">SAPIO_CDS7773</name>
</gene>
<dbReference type="VEuPathDB" id="FungiDB:SAPIO_CDS7773"/>
<dbReference type="GO" id="GO:0003677">
    <property type="term" value="F:DNA binding"/>
    <property type="evidence" value="ECO:0007669"/>
    <property type="project" value="InterPro"/>
</dbReference>
<evidence type="ECO:0000256" key="2">
    <source>
        <dbReference type="ARBA" id="ARBA00009430"/>
    </source>
</evidence>
<comment type="similarity">
    <text evidence="2">Belongs to the eukaryotic RPA49/POLR1E RNA polymerase subunit family.</text>
</comment>
<keyword evidence="5" id="KW-0539">Nucleus</keyword>
<accession>A0A084G2N4</accession>
<evidence type="ECO:0008006" key="9">
    <source>
        <dbReference type="Google" id="ProtNLM"/>
    </source>
</evidence>
<evidence type="ECO:0000256" key="3">
    <source>
        <dbReference type="ARBA" id="ARBA00022478"/>
    </source>
</evidence>
<dbReference type="PANTHER" id="PTHR14440">
    <property type="entry name" value="DNA-DIRECTED RNA POLYMERASE I SUBUNIT RPA49"/>
    <property type="match status" value="1"/>
</dbReference>
<dbReference type="GO" id="GO:0000428">
    <property type="term" value="C:DNA-directed RNA polymerase complex"/>
    <property type="evidence" value="ECO:0007669"/>
    <property type="project" value="UniProtKB-KW"/>
</dbReference>
<dbReference type="OrthoDB" id="532500at2759"/>
<reference evidence="7 8" key="1">
    <citation type="journal article" date="2014" name="Genome Announc.">
        <title>Draft genome sequence of the pathogenic fungus Scedosporium apiospermum.</title>
        <authorList>
            <person name="Vandeputte P."/>
            <person name="Ghamrawi S."/>
            <person name="Rechenmann M."/>
            <person name="Iltis A."/>
            <person name="Giraud S."/>
            <person name="Fleury M."/>
            <person name="Thornton C."/>
            <person name="Delhaes L."/>
            <person name="Meyer W."/>
            <person name="Papon N."/>
            <person name="Bouchara J.P."/>
        </authorList>
    </citation>
    <scope>NUCLEOTIDE SEQUENCE [LARGE SCALE GENOMIC DNA]</scope>
    <source>
        <strain evidence="7 8">IHEM 14462</strain>
    </source>
</reference>
<dbReference type="GO" id="GO:0006351">
    <property type="term" value="P:DNA-templated transcription"/>
    <property type="evidence" value="ECO:0007669"/>
    <property type="project" value="InterPro"/>
</dbReference>